<dbReference type="InterPro" id="IPR050649">
    <property type="entry name" value="Paired_Homeobox_TFs"/>
</dbReference>
<evidence type="ECO:0000256" key="1">
    <source>
        <dbReference type="ARBA" id="ARBA00004123"/>
    </source>
</evidence>
<feature type="DNA-binding region" description="Homeobox" evidence="2">
    <location>
        <begin position="33"/>
        <end position="45"/>
    </location>
</feature>
<evidence type="ECO:0008006" key="8">
    <source>
        <dbReference type="Google" id="ProtNLM"/>
    </source>
</evidence>
<dbReference type="InterPro" id="IPR001356">
    <property type="entry name" value="HD"/>
</dbReference>
<dbReference type="PROSITE" id="PS50803">
    <property type="entry name" value="OAR"/>
    <property type="match status" value="1"/>
</dbReference>
<dbReference type="VEuPathDB" id="VectorBase:AFAF015373"/>
<dbReference type="Pfam" id="PF03826">
    <property type="entry name" value="OAR"/>
    <property type="match status" value="1"/>
</dbReference>
<evidence type="ECO:0000256" key="2">
    <source>
        <dbReference type="PROSITE-ProRule" id="PRU00108"/>
    </source>
</evidence>
<reference evidence="7" key="1">
    <citation type="submission" date="2014-01" db="EMBL/GenBank/DDBJ databases">
        <title>The Genome Sequence of Anopheles farauti FAR1 (V2).</title>
        <authorList>
            <consortium name="The Broad Institute Genomics Platform"/>
            <person name="Neafsey D.E."/>
            <person name="Besansky N."/>
            <person name="Howell P."/>
            <person name="Walton C."/>
            <person name="Young S.K."/>
            <person name="Zeng Q."/>
            <person name="Gargeya S."/>
            <person name="Fitzgerald M."/>
            <person name="Haas B."/>
            <person name="Abouelleil A."/>
            <person name="Allen A.W."/>
            <person name="Alvarado L."/>
            <person name="Arachchi H.M."/>
            <person name="Berlin A.M."/>
            <person name="Chapman S.B."/>
            <person name="Gainer-Dewar J."/>
            <person name="Goldberg J."/>
            <person name="Griggs A."/>
            <person name="Gujja S."/>
            <person name="Hansen M."/>
            <person name="Howarth C."/>
            <person name="Imamovic A."/>
            <person name="Ireland A."/>
            <person name="Larimer J."/>
            <person name="McCowan C."/>
            <person name="Murphy C."/>
            <person name="Pearson M."/>
            <person name="Poon T.W."/>
            <person name="Priest M."/>
            <person name="Roberts A."/>
            <person name="Saif S."/>
            <person name="Shea T."/>
            <person name="Sisk P."/>
            <person name="Sykes S."/>
            <person name="Wortman J."/>
            <person name="Nusbaum C."/>
            <person name="Birren B."/>
        </authorList>
    </citation>
    <scope>NUCLEOTIDE SEQUENCE [LARGE SCALE GENOMIC DNA]</scope>
    <source>
        <strain evidence="7">FAR1</strain>
    </source>
</reference>
<dbReference type="Gene3D" id="1.10.10.60">
    <property type="entry name" value="Homeodomain-like"/>
    <property type="match status" value="1"/>
</dbReference>
<dbReference type="STRING" id="69004.A0A182QRF1"/>
<feature type="domain" description="Homeobox" evidence="4">
    <location>
        <begin position="31"/>
        <end position="44"/>
    </location>
</feature>
<feature type="domain" description="OAR" evidence="5">
    <location>
        <begin position="232"/>
        <end position="245"/>
    </location>
</feature>
<dbReference type="GO" id="GO:0000981">
    <property type="term" value="F:DNA-binding transcription factor activity, RNA polymerase II-specific"/>
    <property type="evidence" value="ECO:0007669"/>
    <property type="project" value="TreeGrafter"/>
</dbReference>
<evidence type="ECO:0000313" key="7">
    <source>
        <dbReference type="Proteomes" id="UP000075886"/>
    </source>
</evidence>
<feature type="compositionally biased region" description="Pro residues" evidence="3">
    <location>
        <begin position="153"/>
        <end position="163"/>
    </location>
</feature>
<dbReference type="EMBL" id="AXCN02000795">
    <property type="status" value="NOT_ANNOTATED_CDS"/>
    <property type="molecule type" value="Genomic_DNA"/>
</dbReference>
<keyword evidence="2" id="KW-0539">Nucleus</keyword>
<dbReference type="Proteomes" id="UP000075886">
    <property type="component" value="Unassembled WGS sequence"/>
</dbReference>
<feature type="compositionally biased region" description="Pro residues" evidence="3">
    <location>
        <begin position="172"/>
        <end position="222"/>
    </location>
</feature>
<dbReference type="SUPFAM" id="SSF46689">
    <property type="entry name" value="Homeodomain-like"/>
    <property type="match status" value="1"/>
</dbReference>
<proteinExistence type="predicted"/>
<keyword evidence="2" id="KW-0371">Homeobox</keyword>
<organism evidence="6 7">
    <name type="scientific">Anopheles farauti</name>
    <dbReference type="NCBI Taxonomy" id="69004"/>
    <lineage>
        <taxon>Eukaryota</taxon>
        <taxon>Metazoa</taxon>
        <taxon>Ecdysozoa</taxon>
        <taxon>Arthropoda</taxon>
        <taxon>Hexapoda</taxon>
        <taxon>Insecta</taxon>
        <taxon>Pterygota</taxon>
        <taxon>Neoptera</taxon>
        <taxon>Endopterygota</taxon>
        <taxon>Diptera</taxon>
        <taxon>Nematocera</taxon>
        <taxon>Culicoidea</taxon>
        <taxon>Culicidae</taxon>
        <taxon>Anophelinae</taxon>
        <taxon>Anopheles</taxon>
    </lineage>
</organism>
<dbReference type="PANTHER" id="PTHR24329:SF579">
    <property type="entry name" value="HOMEOBOX PROTEIN ARISTALESS"/>
    <property type="match status" value="1"/>
</dbReference>
<protein>
    <recommendedName>
        <fullName evidence="8">OAR domain-containing protein</fullName>
    </recommendedName>
</protein>
<dbReference type="CDD" id="cd00086">
    <property type="entry name" value="homeodomain"/>
    <property type="match status" value="1"/>
</dbReference>
<dbReference type="GO" id="GO:0000977">
    <property type="term" value="F:RNA polymerase II transcription regulatory region sequence-specific DNA binding"/>
    <property type="evidence" value="ECO:0007669"/>
    <property type="project" value="TreeGrafter"/>
</dbReference>
<dbReference type="PROSITE" id="PS50071">
    <property type="entry name" value="HOMEOBOX_2"/>
    <property type="match status" value="1"/>
</dbReference>
<evidence type="ECO:0000256" key="3">
    <source>
        <dbReference type="SAM" id="MobiDB-lite"/>
    </source>
</evidence>
<reference evidence="6" key="2">
    <citation type="submission" date="2020-05" db="UniProtKB">
        <authorList>
            <consortium name="EnsemblMetazoa"/>
        </authorList>
    </citation>
    <scope>IDENTIFICATION</scope>
    <source>
        <strain evidence="6">FAR1</strain>
    </source>
</reference>
<sequence length="261" mass="27991">MCDWSAFFHFALVIARRFASREGGPETWDDRVWFQNRRAKWRKQEKVGPQGHPYNPYLASAAQVPSATVVAPSLPPNPFSHLGFNLRKPFDAASLAAFRYPSLGASHVLPSAYFNQFHRAPPPPLLPPGVGTLYTPTASFQTLLANISAAQRAPPPPMPPSKPPSSGVDYLPPGPPGMPQPGPGPVPTSPASPPISPTALPPVVPVPQAALPPPPQPPPGSASPPQADRRSSSIAALRLKAREHELRLEMMRQNGHSDILS</sequence>
<comment type="subcellular location">
    <subcellularLocation>
        <location evidence="1 2">Nucleus</location>
    </subcellularLocation>
</comment>
<dbReference type="EnsemblMetazoa" id="AFAF015373-RA">
    <property type="protein sequence ID" value="AFAF015373-PA"/>
    <property type="gene ID" value="AFAF015373"/>
</dbReference>
<evidence type="ECO:0000313" key="6">
    <source>
        <dbReference type="EnsemblMetazoa" id="AFAF015373-PA"/>
    </source>
</evidence>
<accession>A0A182QRF1</accession>
<dbReference type="InterPro" id="IPR003654">
    <property type="entry name" value="OAR_dom"/>
</dbReference>
<name>A0A182QRF1_9DIPT</name>
<evidence type="ECO:0000259" key="4">
    <source>
        <dbReference type="PROSITE" id="PS50071"/>
    </source>
</evidence>
<keyword evidence="7" id="KW-1185">Reference proteome</keyword>
<feature type="region of interest" description="Disordered" evidence="3">
    <location>
        <begin position="150"/>
        <end position="234"/>
    </location>
</feature>
<dbReference type="InterPro" id="IPR009057">
    <property type="entry name" value="Homeodomain-like_sf"/>
</dbReference>
<keyword evidence="2" id="KW-0238">DNA-binding</keyword>
<evidence type="ECO:0000259" key="5">
    <source>
        <dbReference type="PROSITE" id="PS50803"/>
    </source>
</evidence>
<dbReference type="AlphaFoldDB" id="A0A182QRF1"/>
<dbReference type="PANTHER" id="PTHR24329">
    <property type="entry name" value="HOMEOBOX PROTEIN ARISTALESS"/>
    <property type="match status" value="1"/>
</dbReference>
<dbReference type="GO" id="GO:0005634">
    <property type="term" value="C:nucleus"/>
    <property type="evidence" value="ECO:0007669"/>
    <property type="project" value="UniProtKB-SubCell"/>
</dbReference>